<comment type="caution">
    <text evidence="5">The sequence shown here is derived from an EMBL/GenBank/DDBJ whole genome shotgun (WGS) entry which is preliminary data.</text>
</comment>
<dbReference type="EMBL" id="JAKUCV010002110">
    <property type="protein sequence ID" value="KAJ4843922.1"/>
    <property type="molecule type" value="Genomic_DNA"/>
</dbReference>
<keyword evidence="3" id="KW-0663">Pyridoxal phosphate</keyword>
<organism evidence="5 6">
    <name type="scientific">Turnera subulata</name>
    <dbReference type="NCBI Taxonomy" id="218843"/>
    <lineage>
        <taxon>Eukaryota</taxon>
        <taxon>Viridiplantae</taxon>
        <taxon>Streptophyta</taxon>
        <taxon>Embryophyta</taxon>
        <taxon>Tracheophyta</taxon>
        <taxon>Spermatophyta</taxon>
        <taxon>Magnoliopsida</taxon>
        <taxon>eudicotyledons</taxon>
        <taxon>Gunneridae</taxon>
        <taxon>Pentapetalae</taxon>
        <taxon>rosids</taxon>
        <taxon>fabids</taxon>
        <taxon>Malpighiales</taxon>
        <taxon>Passifloraceae</taxon>
        <taxon>Turnera</taxon>
    </lineage>
</organism>
<evidence type="ECO:0000313" key="6">
    <source>
        <dbReference type="Proteomes" id="UP001141552"/>
    </source>
</evidence>
<comment type="cofactor">
    <cofactor evidence="1">
        <name>pyridoxal 5'-phosphate</name>
        <dbReference type="ChEBI" id="CHEBI:597326"/>
    </cofactor>
</comment>
<dbReference type="Gene3D" id="3.40.50.1100">
    <property type="match status" value="1"/>
</dbReference>
<sequence>MVSLGHLPTPIHKWNLPNLPTETEVWLKRDDLTGVQLTGNKVRKLEFLMADAMARGADSIVTSGYIQSNHCRAAAAATTYLNLESHLILRTDKVHAYAVCDHPEYFYDVVQRLTDDLGAGLNSRDIIEIHNVSAL</sequence>
<dbReference type="Proteomes" id="UP001141552">
    <property type="component" value="Unassembled WGS sequence"/>
</dbReference>
<dbReference type="InterPro" id="IPR036052">
    <property type="entry name" value="TrpB-like_PALP_sf"/>
</dbReference>
<accession>A0A9Q0G821</accession>
<keyword evidence="6" id="KW-1185">Reference proteome</keyword>
<dbReference type="OrthoDB" id="1714598at2759"/>
<proteinExistence type="inferred from homology"/>
<evidence type="ECO:0000256" key="3">
    <source>
        <dbReference type="ARBA" id="ARBA00022898"/>
    </source>
</evidence>
<gene>
    <name evidence="5" type="ORF">Tsubulata_045282</name>
</gene>
<dbReference type="SUPFAM" id="SSF53686">
    <property type="entry name" value="Tryptophan synthase beta subunit-like PLP-dependent enzymes"/>
    <property type="match status" value="1"/>
</dbReference>
<evidence type="ECO:0000256" key="1">
    <source>
        <dbReference type="ARBA" id="ARBA00001933"/>
    </source>
</evidence>
<feature type="domain" description="Tryptophan synthase beta chain-like PALP" evidence="4">
    <location>
        <begin position="2"/>
        <end position="92"/>
    </location>
</feature>
<dbReference type="PANTHER" id="PTHR43780">
    <property type="entry name" value="1-AMINOCYCLOPROPANE-1-CARBOXYLATE DEAMINASE-RELATED"/>
    <property type="match status" value="1"/>
</dbReference>
<reference evidence="5" key="1">
    <citation type="submission" date="2022-02" db="EMBL/GenBank/DDBJ databases">
        <authorList>
            <person name="Henning P.M."/>
            <person name="McCubbin A.G."/>
            <person name="Shore J.S."/>
        </authorList>
    </citation>
    <scope>NUCLEOTIDE SEQUENCE</scope>
    <source>
        <strain evidence="5">F60SS</strain>
        <tissue evidence="5">Leaves</tissue>
    </source>
</reference>
<evidence type="ECO:0000256" key="2">
    <source>
        <dbReference type="ARBA" id="ARBA00008639"/>
    </source>
</evidence>
<dbReference type="PANTHER" id="PTHR43780:SF2">
    <property type="entry name" value="1-AMINOCYCLOPROPANE-1-CARBOXYLATE DEAMINASE-RELATED"/>
    <property type="match status" value="1"/>
</dbReference>
<evidence type="ECO:0000313" key="5">
    <source>
        <dbReference type="EMBL" id="KAJ4843922.1"/>
    </source>
</evidence>
<dbReference type="InterPro" id="IPR001926">
    <property type="entry name" value="TrpB-like_PALP"/>
</dbReference>
<protein>
    <recommendedName>
        <fullName evidence="4">Tryptophan synthase beta chain-like PALP domain-containing protein</fullName>
    </recommendedName>
</protein>
<reference evidence="5" key="2">
    <citation type="journal article" date="2023" name="Plants (Basel)">
        <title>Annotation of the Turnera subulata (Passifloraceae) Draft Genome Reveals the S-Locus Evolved after the Divergence of Turneroideae from Passifloroideae in a Stepwise Manner.</title>
        <authorList>
            <person name="Henning P.M."/>
            <person name="Roalson E.H."/>
            <person name="Mir W."/>
            <person name="McCubbin A.G."/>
            <person name="Shore J.S."/>
        </authorList>
    </citation>
    <scope>NUCLEOTIDE SEQUENCE</scope>
    <source>
        <strain evidence="5">F60SS</strain>
    </source>
</reference>
<dbReference type="Pfam" id="PF00291">
    <property type="entry name" value="PALP"/>
    <property type="match status" value="1"/>
</dbReference>
<evidence type="ECO:0000259" key="4">
    <source>
        <dbReference type="Pfam" id="PF00291"/>
    </source>
</evidence>
<dbReference type="AlphaFoldDB" id="A0A9Q0G821"/>
<comment type="similarity">
    <text evidence="2">Belongs to the ACC deaminase/D-cysteine desulfhydrase family.</text>
</comment>
<dbReference type="GO" id="GO:0019148">
    <property type="term" value="F:D-cysteine desulfhydrase activity"/>
    <property type="evidence" value="ECO:0007669"/>
    <property type="project" value="TreeGrafter"/>
</dbReference>
<name>A0A9Q0G821_9ROSI</name>
<dbReference type="InterPro" id="IPR027278">
    <property type="entry name" value="ACCD_DCysDesulf"/>
</dbReference>